<dbReference type="PANTHER" id="PTHR46622:SF1">
    <property type="entry name" value="DNA-DEPENDENT METALLOPROTEASE WSS1"/>
    <property type="match status" value="1"/>
</dbReference>
<dbReference type="Proteomes" id="UP001420932">
    <property type="component" value="Unassembled WGS sequence"/>
</dbReference>
<dbReference type="EMBL" id="JBBNAF010000012">
    <property type="protein sequence ID" value="KAK9091876.1"/>
    <property type="molecule type" value="Genomic_DNA"/>
</dbReference>
<protein>
    <submittedName>
        <fullName evidence="8">Uncharacterized protein</fullName>
    </submittedName>
</protein>
<dbReference type="SUPFAM" id="SSF90209">
    <property type="entry name" value="Ran binding protein zinc finger-like"/>
    <property type="match status" value="1"/>
</dbReference>
<dbReference type="AlphaFoldDB" id="A0AAP0HPK3"/>
<keyword evidence="2 4" id="KW-0863">Zinc-finger</keyword>
<feature type="domain" description="RanBP2-type" evidence="6">
    <location>
        <begin position="361"/>
        <end position="390"/>
    </location>
</feature>
<dbReference type="PROSITE" id="PS01358">
    <property type="entry name" value="ZF_RANBP2_1"/>
    <property type="match status" value="2"/>
</dbReference>
<evidence type="ECO:0000256" key="5">
    <source>
        <dbReference type="SAM" id="MobiDB-lite"/>
    </source>
</evidence>
<feature type="domain" description="RanBP2-type" evidence="6">
    <location>
        <begin position="324"/>
        <end position="356"/>
    </location>
</feature>
<dbReference type="GO" id="GO:0008237">
    <property type="term" value="F:metallopeptidase activity"/>
    <property type="evidence" value="ECO:0007669"/>
    <property type="project" value="TreeGrafter"/>
</dbReference>
<dbReference type="InterPro" id="IPR053000">
    <property type="entry name" value="WSS1-like_metalloprotease"/>
</dbReference>
<feature type="domain" description="WLM" evidence="7">
    <location>
        <begin position="1"/>
        <end position="212"/>
    </location>
</feature>
<evidence type="ECO:0000313" key="9">
    <source>
        <dbReference type="Proteomes" id="UP001420932"/>
    </source>
</evidence>
<evidence type="ECO:0000256" key="3">
    <source>
        <dbReference type="ARBA" id="ARBA00022833"/>
    </source>
</evidence>
<dbReference type="GO" id="GO:0006281">
    <property type="term" value="P:DNA repair"/>
    <property type="evidence" value="ECO:0007669"/>
    <property type="project" value="TreeGrafter"/>
</dbReference>
<dbReference type="SMART" id="SM00547">
    <property type="entry name" value="ZnF_RBZ"/>
    <property type="match status" value="2"/>
</dbReference>
<keyword evidence="9" id="KW-1185">Reference proteome</keyword>
<name>A0AAP0HPK3_9MAGN</name>
<evidence type="ECO:0000256" key="4">
    <source>
        <dbReference type="PROSITE-ProRule" id="PRU00322"/>
    </source>
</evidence>
<feature type="compositionally biased region" description="Polar residues" evidence="5">
    <location>
        <begin position="301"/>
        <end position="310"/>
    </location>
</feature>
<keyword evidence="3" id="KW-0862">Zinc</keyword>
<keyword evidence="1" id="KW-0479">Metal-binding</keyword>
<sequence>MDLGDLNKVWEVKPLKRKPGEDEARKILEKIAKQVQPIMRKHKWRVKVLSEFCPKNSSLLGLNVGGGVEVKLRLRRPNRDWDFIPYDQVLDTMLHELCHNVHGPHNASFYQLWDEIRKDSEGPLSEECEEFMAKGISGTGEGFDLLGRRLGGFSRQPPISSLRQTALAAAEKRSRLGAMLPSGPNRLGGDSNIKAALSPIQAAAMAAERRLQDNLWCGSESYEVSELEEISSDVFRKGQSAESSSTSTSSRTHSSDFPQKGQSAESSRSSTSSRTHTSNTAPSKKSRAADNQVDVQHSKPRSASTSNNIAPASASGLAHGATDSSGDVEGWECGICTLFNPPLAPICDACGIEKPKDVVAKFRFWSCKFCTLENSVSLNKCSACDQWRYSYGAPVSSRLNLGT</sequence>
<evidence type="ECO:0000259" key="6">
    <source>
        <dbReference type="PROSITE" id="PS50199"/>
    </source>
</evidence>
<organism evidence="8 9">
    <name type="scientific">Stephania yunnanensis</name>
    <dbReference type="NCBI Taxonomy" id="152371"/>
    <lineage>
        <taxon>Eukaryota</taxon>
        <taxon>Viridiplantae</taxon>
        <taxon>Streptophyta</taxon>
        <taxon>Embryophyta</taxon>
        <taxon>Tracheophyta</taxon>
        <taxon>Spermatophyta</taxon>
        <taxon>Magnoliopsida</taxon>
        <taxon>Ranunculales</taxon>
        <taxon>Menispermaceae</taxon>
        <taxon>Menispermoideae</taxon>
        <taxon>Cissampelideae</taxon>
        <taxon>Stephania</taxon>
    </lineage>
</organism>
<dbReference type="InterPro" id="IPR036443">
    <property type="entry name" value="Znf_RanBP2_sf"/>
</dbReference>
<dbReference type="PROSITE" id="PS50199">
    <property type="entry name" value="ZF_RANBP2_2"/>
    <property type="match status" value="2"/>
</dbReference>
<evidence type="ECO:0000256" key="2">
    <source>
        <dbReference type="ARBA" id="ARBA00022771"/>
    </source>
</evidence>
<dbReference type="Gene3D" id="2.30.30.380">
    <property type="entry name" value="Zn-finger domain of Sec23/24"/>
    <property type="match status" value="1"/>
</dbReference>
<accession>A0AAP0HPK3</accession>
<dbReference type="Pfam" id="PF08325">
    <property type="entry name" value="WLM"/>
    <property type="match status" value="1"/>
</dbReference>
<dbReference type="PANTHER" id="PTHR46622">
    <property type="entry name" value="DNA-DEPENDENT METALLOPROTEASE WSS1"/>
    <property type="match status" value="1"/>
</dbReference>
<dbReference type="InterPro" id="IPR001876">
    <property type="entry name" value="Znf_RanBP2"/>
</dbReference>
<evidence type="ECO:0000259" key="7">
    <source>
        <dbReference type="PROSITE" id="PS51397"/>
    </source>
</evidence>
<dbReference type="GO" id="GO:0008270">
    <property type="term" value="F:zinc ion binding"/>
    <property type="evidence" value="ECO:0007669"/>
    <property type="project" value="UniProtKB-KW"/>
</dbReference>
<reference evidence="8 9" key="1">
    <citation type="submission" date="2024-01" db="EMBL/GenBank/DDBJ databases">
        <title>Genome assemblies of Stephania.</title>
        <authorList>
            <person name="Yang L."/>
        </authorList>
    </citation>
    <scope>NUCLEOTIDE SEQUENCE [LARGE SCALE GENOMIC DNA]</scope>
    <source>
        <strain evidence="8">YNDBR</strain>
        <tissue evidence="8">Leaf</tissue>
    </source>
</reference>
<dbReference type="Pfam" id="PF00641">
    <property type="entry name" value="Zn_ribbon_RanBP"/>
    <property type="match status" value="2"/>
</dbReference>
<feature type="compositionally biased region" description="Polar residues" evidence="5">
    <location>
        <begin position="256"/>
        <end position="265"/>
    </location>
</feature>
<gene>
    <name evidence="8" type="ORF">Syun_026787</name>
</gene>
<comment type="caution">
    <text evidence="8">The sequence shown here is derived from an EMBL/GenBank/DDBJ whole genome shotgun (WGS) entry which is preliminary data.</text>
</comment>
<proteinExistence type="predicted"/>
<dbReference type="PROSITE" id="PS51397">
    <property type="entry name" value="WLM"/>
    <property type="match status" value="1"/>
</dbReference>
<evidence type="ECO:0000313" key="8">
    <source>
        <dbReference type="EMBL" id="KAK9091876.1"/>
    </source>
</evidence>
<feature type="region of interest" description="Disordered" evidence="5">
    <location>
        <begin position="234"/>
        <end position="323"/>
    </location>
</feature>
<feature type="compositionally biased region" description="Low complexity" evidence="5">
    <location>
        <begin position="240"/>
        <end position="252"/>
    </location>
</feature>
<evidence type="ECO:0000256" key="1">
    <source>
        <dbReference type="ARBA" id="ARBA00022723"/>
    </source>
</evidence>
<feature type="compositionally biased region" description="Low complexity" evidence="5">
    <location>
        <begin position="266"/>
        <end position="278"/>
    </location>
</feature>
<dbReference type="GO" id="GO:0005634">
    <property type="term" value="C:nucleus"/>
    <property type="evidence" value="ECO:0007669"/>
    <property type="project" value="TreeGrafter"/>
</dbReference>
<dbReference type="InterPro" id="IPR013536">
    <property type="entry name" value="WLM_dom"/>
</dbReference>